<keyword evidence="9" id="KW-1185">Reference proteome</keyword>
<reference evidence="9" key="1">
    <citation type="journal article" date="2019" name="Int. J. Syst. Evol. Microbiol.">
        <title>The Global Catalogue of Microorganisms (GCM) 10K type strain sequencing project: providing services to taxonomists for standard genome sequencing and annotation.</title>
        <authorList>
            <consortium name="The Broad Institute Genomics Platform"/>
            <consortium name="The Broad Institute Genome Sequencing Center for Infectious Disease"/>
            <person name="Wu L."/>
            <person name="Ma J."/>
        </authorList>
    </citation>
    <scope>NUCLEOTIDE SEQUENCE [LARGE SCALE GENOMIC DNA]</scope>
    <source>
        <strain evidence="9">JCM 11882</strain>
    </source>
</reference>
<evidence type="ECO:0000256" key="4">
    <source>
        <dbReference type="ARBA" id="ARBA00022989"/>
    </source>
</evidence>
<dbReference type="Proteomes" id="UP001595836">
    <property type="component" value="Unassembled WGS sequence"/>
</dbReference>
<dbReference type="PANTHER" id="PTHR43840:SF15">
    <property type="entry name" value="MITOCHONDRIAL METAL TRANSPORTER 1-RELATED"/>
    <property type="match status" value="1"/>
</dbReference>
<evidence type="ECO:0000256" key="3">
    <source>
        <dbReference type="ARBA" id="ARBA00022692"/>
    </source>
</evidence>
<dbReference type="InterPro" id="IPR027469">
    <property type="entry name" value="Cation_efflux_TMD_sf"/>
</dbReference>
<dbReference type="EMBL" id="JBHSHP010000005">
    <property type="protein sequence ID" value="MFC4753397.1"/>
    <property type="molecule type" value="Genomic_DNA"/>
</dbReference>
<sequence>MSTESGPAAAHGRSSEHKAAQRRAVRLEWTTIAVLLVTVAAVYLVSGQSQAMKVAWIEDSLSLLPPIAFLIAARVAHRAPSSHFPYGYHRAVGIGHLVAGVALLAMGLFLVVDSGSGLLAGERPPLGVVEIGGQVIWVGWLMVAVMALSCVGPVILGRMKAAPAETLHDKVLYADADMNRADWKTGIATIVGVLGIGMGLWWADAAAALVVSVSILRDGWANVSGAIQGLADARPTRFDGTDPHPLVHEIDEVLDGVDWADDHGARVRDEGHVFHVEAFLVPADGQQVTVEMLAAVRRRLTDLSWKLQDVVVTVVAEVHDTHRPS</sequence>
<evidence type="ECO:0000256" key="2">
    <source>
        <dbReference type="ARBA" id="ARBA00022448"/>
    </source>
</evidence>
<comment type="subcellular location">
    <subcellularLocation>
        <location evidence="1">Membrane</location>
        <topology evidence="1">Multi-pass membrane protein</topology>
    </subcellularLocation>
</comment>
<evidence type="ECO:0000313" key="8">
    <source>
        <dbReference type="EMBL" id="MFC4753397.1"/>
    </source>
</evidence>
<feature type="transmembrane region" description="Helical" evidence="6">
    <location>
        <begin position="88"/>
        <end position="111"/>
    </location>
</feature>
<feature type="domain" description="Cation efflux protein transmembrane" evidence="7">
    <location>
        <begin position="33"/>
        <end position="227"/>
    </location>
</feature>
<evidence type="ECO:0000256" key="1">
    <source>
        <dbReference type="ARBA" id="ARBA00004141"/>
    </source>
</evidence>
<accession>A0ABV9PKK9</accession>
<dbReference type="RefSeq" id="WP_344990178.1">
    <property type="nucleotide sequence ID" value="NZ_BAABCD010000008.1"/>
</dbReference>
<feature type="transmembrane region" description="Helical" evidence="6">
    <location>
        <begin position="185"/>
        <end position="203"/>
    </location>
</feature>
<dbReference type="SUPFAM" id="SSF161111">
    <property type="entry name" value="Cation efflux protein transmembrane domain-like"/>
    <property type="match status" value="1"/>
</dbReference>
<dbReference type="Gene3D" id="1.20.1510.10">
    <property type="entry name" value="Cation efflux protein transmembrane domain"/>
    <property type="match status" value="1"/>
</dbReference>
<keyword evidence="3 6" id="KW-0812">Transmembrane</keyword>
<comment type="caution">
    <text evidence="8">The sequence shown here is derived from an EMBL/GenBank/DDBJ whole genome shotgun (WGS) entry which is preliminary data.</text>
</comment>
<evidence type="ECO:0000256" key="6">
    <source>
        <dbReference type="SAM" id="Phobius"/>
    </source>
</evidence>
<feature type="transmembrane region" description="Helical" evidence="6">
    <location>
        <begin position="27"/>
        <end position="45"/>
    </location>
</feature>
<gene>
    <name evidence="8" type="ORF">ACFO7U_01215</name>
</gene>
<dbReference type="Pfam" id="PF01545">
    <property type="entry name" value="Cation_efflux"/>
    <property type="match status" value="1"/>
</dbReference>
<dbReference type="PANTHER" id="PTHR43840">
    <property type="entry name" value="MITOCHONDRIAL METAL TRANSPORTER 1-RELATED"/>
    <property type="match status" value="1"/>
</dbReference>
<proteinExistence type="predicted"/>
<protein>
    <submittedName>
        <fullName evidence="8">Cation transporter</fullName>
    </submittedName>
</protein>
<keyword evidence="2" id="KW-0813">Transport</keyword>
<dbReference type="InterPro" id="IPR050291">
    <property type="entry name" value="CDF_Transporter"/>
</dbReference>
<feature type="transmembrane region" description="Helical" evidence="6">
    <location>
        <begin position="131"/>
        <end position="156"/>
    </location>
</feature>
<evidence type="ECO:0000256" key="5">
    <source>
        <dbReference type="ARBA" id="ARBA00023136"/>
    </source>
</evidence>
<keyword evidence="4 6" id="KW-1133">Transmembrane helix</keyword>
<dbReference type="InterPro" id="IPR058533">
    <property type="entry name" value="Cation_efflux_TM"/>
</dbReference>
<name>A0ABV9PKK9_9ACTN</name>
<evidence type="ECO:0000259" key="7">
    <source>
        <dbReference type="Pfam" id="PF01545"/>
    </source>
</evidence>
<keyword evidence="5 6" id="KW-0472">Membrane</keyword>
<organism evidence="8 9">
    <name type="scientific">Dietzia aurantiaca</name>
    <dbReference type="NCBI Taxonomy" id="983873"/>
    <lineage>
        <taxon>Bacteria</taxon>
        <taxon>Bacillati</taxon>
        <taxon>Actinomycetota</taxon>
        <taxon>Actinomycetes</taxon>
        <taxon>Mycobacteriales</taxon>
        <taxon>Dietziaceae</taxon>
        <taxon>Dietzia</taxon>
    </lineage>
</organism>
<evidence type="ECO:0000313" key="9">
    <source>
        <dbReference type="Proteomes" id="UP001595836"/>
    </source>
</evidence>